<feature type="signal peptide" evidence="1">
    <location>
        <begin position="1"/>
        <end position="18"/>
    </location>
</feature>
<dbReference type="EMBL" id="JACEZT010000027">
    <property type="protein sequence ID" value="MBA5640174.1"/>
    <property type="molecule type" value="Genomic_DNA"/>
</dbReference>
<evidence type="ECO:0000313" key="3">
    <source>
        <dbReference type="Proteomes" id="UP000534388"/>
    </source>
</evidence>
<keyword evidence="3" id="KW-1185">Reference proteome</keyword>
<comment type="caution">
    <text evidence="2">The sequence shown here is derived from an EMBL/GenBank/DDBJ whole genome shotgun (WGS) entry which is preliminary data.</text>
</comment>
<evidence type="ECO:0000256" key="1">
    <source>
        <dbReference type="SAM" id="SignalP"/>
    </source>
</evidence>
<protein>
    <recommendedName>
        <fullName evidence="4">Solute-binding protein family 3/N-terminal domain-containing protein</fullName>
    </recommendedName>
</protein>
<accession>A0A7W2EX03</accession>
<dbReference type="AlphaFoldDB" id="A0A7W2EX03"/>
<dbReference type="Proteomes" id="UP000534388">
    <property type="component" value="Unassembled WGS sequence"/>
</dbReference>
<sequence>MLCLGLLSLALCSTGARAACAPLRIAYPDQHYPPYWLGNGDQVPEPPGAGAELLRRFGASAGCPVTLKRLPNGRILPALMEGQVEFAPQGATSASQPELAFPRDKAGQLDQERSLPQLLVVFVRAADGPGRDADPALYFRDHVLASVLSSAYLPRMRRDGLRVDSGATNITSNLEKLRLRRVDGVAVSMISAGDMDNFIATHYGTALVRLNQSLYSDRVWLAAHAPYYAAHQVQVETMWTWLAGPGKQQFARLLRKYADHP</sequence>
<keyword evidence="1" id="KW-0732">Signal</keyword>
<evidence type="ECO:0008006" key="4">
    <source>
        <dbReference type="Google" id="ProtNLM"/>
    </source>
</evidence>
<evidence type="ECO:0000313" key="2">
    <source>
        <dbReference type="EMBL" id="MBA5640174.1"/>
    </source>
</evidence>
<dbReference type="SUPFAM" id="SSF53850">
    <property type="entry name" value="Periplasmic binding protein-like II"/>
    <property type="match status" value="1"/>
</dbReference>
<feature type="chain" id="PRO_5030807934" description="Solute-binding protein family 3/N-terminal domain-containing protein" evidence="1">
    <location>
        <begin position="19"/>
        <end position="261"/>
    </location>
</feature>
<proteinExistence type="predicted"/>
<gene>
    <name evidence="2" type="ORF">H3H37_24220</name>
</gene>
<organism evidence="2 3">
    <name type="scientific">Rugamonas brunnea</name>
    <dbReference type="NCBI Taxonomy" id="2758569"/>
    <lineage>
        <taxon>Bacteria</taxon>
        <taxon>Pseudomonadati</taxon>
        <taxon>Pseudomonadota</taxon>
        <taxon>Betaproteobacteria</taxon>
        <taxon>Burkholderiales</taxon>
        <taxon>Oxalobacteraceae</taxon>
        <taxon>Telluria group</taxon>
        <taxon>Rugamonas</taxon>
    </lineage>
</organism>
<reference evidence="2 3" key="1">
    <citation type="submission" date="2020-07" db="EMBL/GenBank/DDBJ databases">
        <title>Novel species isolated from subtropical streams in China.</title>
        <authorList>
            <person name="Lu H."/>
        </authorList>
    </citation>
    <scope>NUCLEOTIDE SEQUENCE [LARGE SCALE GENOMIC DNA]</scope>
    <source>
        <strain evidence="2 3">LX20W</strain>
    </source>
</reference>
<name>A0A7W2EX03_9BURK</name>